<dbReference type="AlphaFoldDB" id="A0A1H7UIL3"/>
<reference evidence="5" key="1">
    <citation type="submission" date="2016-10" db="EMBL/GenBank/DDBJ databases">
        <authorList>
            <person name="Varghese N."/>
            <person name="Submissions S."/>
        </authorList>
    </citation>
    <scope>NUCLEOTIDE SEQUENCE [LARGE SCALE GENOMIC DNA]</scope>
    <source>
        <strain evidence="5">DSM 17044</strain>
    </source>
</reference>
<dbReference type="Gene3D" id="3.10.580.10">
    <property type="entry name" value="CBS-domain"/>
    <property type="match status" value="1"/>
</dbReference>
<evidence type="ECO:0000259" key="3">
    <source>
        <dbReference type="PROSITE" id="PS51371"/>
    </source>
</evidence>
<feature type="domain" description="CBS" evidence="3">
    <location>
        <begin position="7"/>
        <end position="63"/>
    </location>
</feature>
<evidence type="ECO:0000313" key="4">
    <source>
        <dbReference type="EMBL" id="SEL96584.1"/>
    </source>
</evidence>
<proteinExistence type="predicted"/>
<evidence type="ECO:0000313" key="5">
    <source>
        <dbReference type="Proteomes" id="UP000182719"/>
    </source>
</evidence>
<dbReference type="Proteomes" id="UP000182719">
    <property type="component" value="Unassembled WGS sequence"/>
</dbReference>
<organism evidence="4 5">
    <name type="scientific">Stigmatella aurantiaca</name>
    <dbReference type="NCBI Taxonomy" id="41"/>
    <lineage>
        <taxon>Bacteria</taxon>
        <taxon>Pseudomonadati</taxon>
        <taxon>Myxococcota</taxon>
        <taxon>Myxococcia</taxon>
        <taxon>Myxococcales</taxon>
        <taxon>Cystobacterineae</taxon>
        <taxon>Archangiaceae</taxon>
        <taxon>Stigmatella</taxon>
    </lineage>
</organism>
<keyword evidence="5" id="KW-1185">Reference proteome</keyword>
<dbReference type="CDD" id="cd04622">
    <property type="entry name" value="CBS_pair_HRP1_like"/>
    <property type="match status" value="1"/>
</dbReference>
<dbReference type="PANTHER" id="PTHR43080:SF2">
    <property type="entry name" value="CBS DOMAIN-CONTAINING PROTEIN"/>
    <property type="match status" value="1"/>
</dbReference>
<dbReference type="InterPro" id="IPR051257">
    <property type="entry name" value="Diverse_CBS-Domain"/>
</dbReference>
<sequence>MKLSAVMNPDVRPISPEQTLTEAALRMRQQGSGLLPVCNSRKIVGLLTDRDIVFQAIAERLDPQQTRVGEILGDAAPCYAFEDDELATAAQLMAEHHLHHLPVLDRDQNLVGMVSLDDIAREALDAPSGPHELPLSGLTVNHH</sequence>
<feature type="domain" description="CBS" evidence="3">
    <location>
        <begin position="72"/>
        <end position="133"/>
    </location>
</feature>
<dbReference type="RefSeq" id="WP_075008260.1">
    <property type="nucleotide sequence ID" value="NZ_FOAP01000010.1"/>
</dbReference>
<protein>
    <submittedName>
        <fullName evidence="4">CBS domain-containing protein</fullName>
    </submittedName>
</protein>
<evidence type="ECO:0000256" key="2">
    <source>
        <dbReference type="PROSITE-ProRule" id="PRU00703"/>
    </source>
</evidence>
<dbReference type="InterPro" id="IPR046342">
    <property type="entry name" value="CBS_dom_sf"/>
</dbReference>
<dbReference type="PANTHER" id="PTHR43080">
    <property type="entry name" value="CBS DOMAIN-CONTAINING PROTEIN CBSX3, MITOCHONDRIAL"/>
    <property type="match status" value="1"/>
</dbReference>
<dbReference type="SMART" id="SM00116">
    <property type="entry name" value="CBS"/>
    <property type="match status" value="2"/>
</dbReference>
<keyword evidence="1 2" id="KW-0129">CBS domain</keyword>
<dbReference type="Pfam" id="PF00571">
    <property type="entry name" value="CBS"/>
    <property type="match status" value="2"/>
</dbReference>
<evidence type="ECO:0000256" key="1">
    <source>
        <dbReference type="ARBA" id="ARBA00023122"/>
    </source>
</evidence>
<dbReference type="InterPro" id="IPR000644">
    <property type="entry name" value="CBS_dom"/>
</dbReference>
<dbReference type="PROSITE" id="PS51371">
    <property type="entry name" value="CBS"/>
    <property type="match status" value="2"/>
</dbReference>
<dbReference type="SUPFAM" id="SSF54631">
    <property type="entry name" value="CBS-domain pair"/>
    <property type="match status" value="1"/>
</dbReference>
<gene>
    <name evidence="4" type="ORF">SAMN05444354_11060</name>
</gene>
<accession>A0A1H7UIL3</accession>
<dbReference type="EMBL" id="FOAP01000010">
    <property type="protein sequence ID" value="SEL96584.1"/>
    <property type="molecule type" value="Genomic_DNA"/>
</dbReference>
<dbReference type="OrthoDB" id="9802114at2"/>
<name>A0A1H7UIL3_STIAU</name>